<dbReference type="RefSeq" id="WP_212593350.1">
    <property type="nucleotide sequence ID" value="NZ_JAAIKR010000013.1"/>
</dbReference>
<protein>
    <submittedName>
        <fullName evidence="2">HDOD domain-containing protein</fullName>
    </submittedName>
</protein>
<dbReference type="EMBL" id="JAAIKR010000013">
    <property type="protein sequence ID" value="MBR9728857.1"/>
    <property type="molecule type" value="Genomic_DNA"/>
</dbReference>
<dbReference type="Gene3D" id="1.10.3210.10">
    <property type="entry name" value="Hypothetical protein af1432"/>
    <property type="match status" value="1"/>
</dbReference>
<keyword evidence="3" id="KW-1185">Reference proteome</keyword>
<evidence type="ECO:0000313" key="2">
    <source>
        <dbReference type="EMBL" id="MBR9728857.1"/>
    </source>
</evidence>
<organism evidence="2 3">
    <name type="scientific">Shewanella intestini</name>
    <dbReference type="NCBI Taxonomy" id="2017544"/>
    <lineage>
        <taxon>Bacteria</taxon>
        <taxon>Pseudomonadati</taxon>
        <taxon>Pseudomonadota</taxon>
        <taxon>Gammaproteobacteria</taxon>
        <taxon>Alteromonadales</taxon>
        <taxon>Shewanellaceae</taxon>
        <taxon>Shewanella</taxon>
    </lineage>
</organism>
<dbReference type="PANTHER" id="PTHR33525:SF6">
    <property type="entry name" value="HDOD DOMAIN-CONTAINING PROTEIN"/>
    <property type="match status" value="1"/>
</dbReference>
<name>A0ABS5I494_9GAMM</name>
<dbReference type="PROSITE" id="PS51833">
    <property type="entry name" value="HDOD"/>
    <property type="match status" value="1"/>
</dbReference>
<feature type="domain" description="HDOD" evidence="1">
    <location>
        <begin position="112"/>
        <end position="301"/>
    </location>
</feature>
<evidence type="ECO:0000259" key="1">
    <source>
        <dbReference type="PROSITE" id="PS51833"/>
    </source>
</evidence>
<dbReference type="PANTHER" id="PTHR33525">
    <property type="match status" value="1"/>
</dbReference>
<comment type="caution">
    <text evidence="2">The sequence shown here is derived from an EMBL/GenBank/DDBJ whole genome shotgun (WGS) entry which is preliminary data.</text>
</comment>
<dbReference type="InterPro" id="IPR013976">
    <property type="entry name" value="HDOD"/>
</dbReference>
<sequence length="360" mass="40037">MVVGLFKKLFNIRDKKPQPKFTGASASVKRQQKQQSLAQSISNSANADVAQRMPVKTEQSCAAAVDLASLFYGLLFSQQSHAMSGTANNLERKVMAEIEIALSSVKDIADTVLKLPNKIIELDKKLADESIENKELLALIEQDPLLSVEVLKLCNSAAFKRSENDVTSLQQALVQVGRTQLRRFVTTCLSREMIDIKPIYFRRFGAQIWRHSMQVAFLASELADEDADSAFLLGLLHDVGKLAIFKLIIDAFYQAEPGEQPRSLLFSQVMTTKSLTLSALLAKQWQLPATFSSNLTELANTSIEPQSGLSRVIWQANIISECSMLKQANKLPETTLEMLIETVGVSMADFEVLHQKLQQF</sequence>
<reference evidence="2 3" key="1">
    <citation type="submission" date="2020-02" db="EMBL/GenBank/DDBJ databases">
        <title>Shewanella WXL01 sp. nov., a marine bacterium isolated from green algae in Luhuitou Fringing Reef (Northern South China Sea).</title>
        <authorList>
            <person name="Wang X."/>
        </authorList>
    </citation>
    <scope>NUCLEOTIDE SEQUENCE [LARGE SCALE GENOMIC DNA]</scope>
    <source>
        <strain evidence="2 3">MCCC 1A01895</strain>
    </source>
</reference>
<dbReference type="CDD" id="cd00077">
    <property type="entry name" value="HDc"/>
    <property type="match status" value="1"/>
</dbReference>
<dbReference type="Proteomes" id="UP000811844">
    <property type="component" value="Unassembled WGS sequence"/>
</dbReference>
<dbReference type="InterPro" id="IPR052340">
    <property type="entry name" value="RNase_Y/CdgJ"/>
</dbReference>
<dbReference type="Pfam" id="PF08668">
    <property type="entry name" value="HDOD"/>
    <property type="match status" value="1"/>
</dbReference>
<gene>
    <name evidence="2" type="ORF">G3R48_12810</name>
</gene>
<evidence type="ECO:0000313" key="3">
    <source>
        <dbReference type="Proteomes" id="UP000811844"/>
    </source>
</evidence>
<dbReference type="InterPro" id="IPR003607">
    <property type="entry name" value="HD/PDEase_dom"/>
</dbReference>
<proteinExistence type="predicted"/>
<accession>A0ABS5I494</accession>
<dbReference type="SUPFAM" id="SSF109604">
    <property type="entry name" value="HD-domain/PDEase-like"/>
    <property type="match status" value="1"/>
</dbReference>